<feature type="transmembrane region" description="Helical" evidence="2">
    <location>
        <begin position="136"/>
        <end position="163"/>
    </location>
</feature>
<feature type="transmembrane region" description="Helical" evidence="2">
    <location>
        <begin position="76"/>
        <end position="96"/>
    </location>
</feature>
<keyword evidence="4" id="KW-1185">Reference proteome</keyword>
<comment type="caution">
    <text evidence="3">The sequence shown here is derived from an EMBL/GenBank/DDBJ whole genome shotgun (WGS) entry which is preliminary data.</text>
</comment>
<evidence type="ECO:0000256" key="2">
    <source>
        <dbReference type="SAM" id="Phobius"/>
    </source>
</evidence>
<feature type="compositionally biased region" description="Low complexity" evidence="1">
    <location>
        <begin position="16"/>
        <end position="28"/>
    </location>
</feature>
<evidence type="ECO:0000313" key="4">
    <source>
        <dbReference type="Proteomes" id="UP001239414"/>
    </source>
</evidence>
<feature type="compositionally biased region" description="Basic and acidic residues" evidence="1">
    <location>
        <begin position="247"/>
        <end position="282"/>
    </location>
</feature>
<evidence type="ECO:0000256" key="1">
    <source>
        <dbReference type="SAM" id="MobiDB-lite"/>
    </source>
</evidence>
<dbReference type="EMBL" id="JASNUO010000015">
    <property type="protein sequence ID" value="MDK4248575.1"/>
    <property type="molecule type" value="Genomic_DNA"/>
</dbReference>
<organism evidence="3 4">
    <name type="scientific">Corynebacterium accolens</name>
    <dbReference type="NCBI Taxonomy" id="38284"/>
    <lineage>
        <taxon>Bacteria</taxon>
        <taxon>Bacillati</taxon>
        <taxon>Actinomycetota</taxon>
        <taxon>Actinomycetes</taxon>
        <taxon>Mycobacteriales</taxon>
        <taxon>Corynebacteriaceae</taxon>
        <taxon>Corynebacterium</taxon>
    </lineage>
</organism>
<keyword evidence="2" id="KW-0812">Transmembrane</keyword>
<name>A0ABT7FTF4_9CORY</name>
<dbReference type="RefSeq" id="WP_284610714.1">
    <property type="nucleotide sequence ID" value="NZ_JASNUO010000015.1"/>
</dbReference>
<feature type="compositionally biased region" description="Basic and acidic residues" evidence="1">
    <location>
        <begin position="32"/>
        <end position="46"/>
    </location>
</feature>
<sequence length="306" mass="33665">MTQPSSRPSPHPESPQPGSSQAGSPQAGRPGPQHDKQREPQRESRPKLQPGSPQHGDPRDQRGKGSQGGSKRPETVVYMLWLWLGVVAGETVHQILNVVLTLLNHDVLMAQAKQMVESASGGEDGEEVSDSFIEMAAYGSVALSAAIAIGVLVLLLFLLKSLAEPSKRAGTSRRIWFAFSIYFGFRILLTFMVTPAGADVPDWLFAADGMVQILVGVAAVLGLIFSIKPDTLDYTGELEQMRELEKELEQARRDKEREKREKQEAKEKGVKEKDAKQKDPKGKGGRNQSPRNYGSQNRGDDDRVNR</sequence>
<protein>
    <submittedName>
        <fullName evidence="3">Uncharacterized protein</fullName>
    </submittedName>
</protein>
<evidence type="ECO:0000313" key="3">
    <source>
        <dbReference type="EMBL" id="MDK4248575.1"/>
    </source>
</evidence>
<keyword evidence="2" id="KW-0472">Membrane</keyword>
<dbReference type="Proteomes" id="UP001239414">
    <property type="component" value="Unassembled WGS sequence"/>
</dbReference>
<feature type="transmembrane region" description="Helical" evidence="2">
    <location>
        <begin position="175"/>
        <end position="197"/>
    </location>
</feature>
<proteinExistence type="predicted"/>
<accession>A0ABT7FTF4</accession>
<feature type="compositionally biased region" description="Polar residues" evidence="1">
    <location>
        <begin position="286"/>
        <end position="297"/>
    </location>
</feature>
<feature type="region of interest" description="Disordered" evidence="1">
    <location>
        <begin position="1"/>
        <end position="71"/>
    </location>
</feature>
<feature type="region of interest" description="Disordered" evidence="1">
    <location>
        <begin position="247"/>
        <end position="306"/>
    </location>
</feature>
<reference evidence="3 4" key="1">
    <citation type="submission" date="2023-05" db="EMBL/GenBank/DDBJ databases">
        <title>Metabolic capabilities are highly conserved among human nasal-associated Corynebacterium species in pangenomic analyses.</title>
        <authorList>
            <person name="Tran T.H."/>
            <person name="Roberts A.Q."/>
            <person name="Escapa I.F."/>
            <person name="Gao W."/>
            <person name="Conlan S."/>
            <person name="Kong H."/>
            <person name="Segre J.A."/>
            <person name="Kelly M.S."/>
            <person name="Lemon K.P."/>
        </authorList>
    </citation>
    <scope>NUCLEOTIDE SEQUENCE [LARGE SCALE GENOMIC DNA]</scope>
    <source>
        <strain evidence="3 4">KPL3802</strain>
    </source>
</reference>
<gene>
    <name evidence="3" type="ORF">QPX34_11240</name>
</gene>
<keyword evidence="2" id="KW-1133">Transmembrane helix</keyword>
<feature type="transmembrane region" description="Helical" evidence="2">
    <location>
        <begin position="203"/>
        <end position="225"/>
    </location>
</feature>